<proteinExistence type="inferred from homology"/>
<dbReference type="Pfam" id="PF00089">
    <property type="entry name" value="Trypsin"/>
    <property type="match status" value="1"/>
</dbReference>
<dbReference type="InterPro" id="IPR001254">
    <property type="entry name" value="Trypsin_dom"/>
</dbReference>
<evidence type="ECO:0000256" key="1">
    <source>
        <dbReference type="ARBA" id="ARBA00023157"/>
    </source>
</evidence>
<evidence type="ECO:0000313" key="5">
    <source>
        <dbReference type="Proteomes" id="UP000677054"/>
    </source>
</evidence>
<dbReference type="OrthoDB" id="547031at2759"/>
<name>A0A7R8XF96_9CRUS</name>
<comment type="similarity">
    <text evidence="2">Belongs to the peptidase S1 family. CLIP subfamily.</text>
</comment>
<dbReference type="Proteomes" id="UP000677054">
    <property type="component" value="Unassembled WGS sequence"/>
</dbReference>
<dbReference type="PROSITE" id="PS50240">
    <property type="entry name" value="TRYPSIN_DOM"/>
    <property type="match status" value="1"/>
</dbReference>
<dbReference type="AlphaFoldDB" id="A0A7R8XF96"/>
<protein>
    <recommendedName>
        <fullName evidence="3">Peptidase S1 domain-containing protein</fullName>
    </recommendedName>
</protein>
<gene>
    <name evidence="4" type="ORF">DSTB1V02_LOCUS6049</name>
</gene>
<dbReference type="InterPro" id="IPR033116">
    <property type="entry name" value="TRYPSIN_SER"/>
</dbReference>
<dbReference type="SMART" id="SM00020">
    <property type="entry name" value="Tryp_SPc"/>
    <property type="match status" value="1"/>
</dbReference>
<dbReference type="GO" id="GO:0006508">
    <property type="term" value="P:proteolysis"/>
    <property type="evidence" value="ECO:0007669"/>
    <property type="project" value="InterPro"/>
</dbReference>
<reference evidence="4" key="1">
    <citation type="submission" date="2020-11" db="EMBL/GenBank/DDBJ databases">
        <authorList>
            <person name="Tran Van P."/>
        </authorList>
    </citation>
    <scope>NUCLEOTIDE SEQUENCE</scope>
</reference>
<dbReference type="PANTHER" id="PTHR24256">
    <property type="entry name" value="TRYPTASE-RELATED"/>
    <property type="match status" value="1"/>
</dbReference>
<dbReference type="Gene3D" id="2.40.10.10">
    <property type="entry name" value="Trypsin-like serine proteases"/>
    <property type="match status" value="1"/>
</dbReference>
<dbReference type="CDD" id="cd00190">
    <property type="entry name" value="Tryp_SPc"/>
    <property type="match status" value="1"/>
</dbReference>
<dbReference type="InterPro" id="IPR009003">
    <property type="entry name" value="Peptidase_S1_PA"/>
</dbReference>
<dbReference type="SUPFAM" id="SSF50494">
    <property type="entry name" value="Trypsin-like serine proteases"/>
    <property type="match status" value="1"/>
</dbReference>
<organism evidence="4">
    <name type="scientific">Darwinula stevensoni</name>
    <dbReference type="NCBI Taxonomy" id="69355"/>
    <lineage>
        <taxon>Eukaryota</taxon>
        <taxon>Metazoa</taxon>
        <taxon>Ecdysozoa</taxon>
        <taxon>Arthropoda</taxon>
        <taxon>Crustacea</taxon>
        <taxon>Oligostraca</taxon>
        <taxon>Ostracoda</taxon>
        <taxon>Podocopa</taxon>
        <taxon>Podocopida</taxon>
        <taxon>Darwinulocopina</taxon>
        <taxon>Darwinuloidea</taxon>
        <taxon>Darwinulidae</taxon>
        <taxon>Darwinula</taxon>
    </lineage>
</organism>
<sequence>MRWRGGRGGSVVAKPFSGNDIAIVHLSRNFTFDDYVQPICLPSSDEKNLDGCTNYAYGWGATSAPNGEQSPNLKKLRVHVKSMAFCSSPGKSKSGQLCISATDGPAGVCFGDSGGPVVTTYNWRSFQSGITSYGYTSCTKSNVYTRVSHFSDWIAANVK</sequence>
<keyword evidence="1" id="KW-1015">Disulfide bond</keyword>
<dbReference type="EMBL" id="CAJPEV010001065">
    <property type="protein sequence ID" value="CAG0890489.1"/>
    <property type="molecule type" value="Genomic_DNA"/>
</dbReference>
<dbReference type="InterPro" id="IPR043504">
    <property type="entry name" value="Peptidase_S1_PA_chymotrypsin"/>
</dbReference>
<keyword evidence="5" id="KW-1185">Reference proteome</keyword>
<dbReference type="EMBL" id="LR900582">
    <property type="protein sequence ID" value="CAD7246192.1"/>
    <property type="molecule type" value="Genomic_DNA"/>
</dbReference>
<dbReference type="PROSITE" id="PS00135">
    <property type="entry name" value="TRYPSIN_SER"/>
    <property type="match status" value="1"/>
</dbReference>
<evidence type="ECO:0000313" key="4">
    <source>
        <dbReference type="EMBL" id="CAD7246192.1"/>
    </source>
</evidence>
<dbReference type="InterPro" id="IPR051487">
    <property type="entry name" value="Ser/Thr_Proteases_Immune/Dev"/>
</dbReference>
<evidence type="ECO:0000256" key="2">
    <source>
        <dbReference type="ARBA" id="ARBA00024195"/>
    </source>
</evidence>
<evidence type="ECO:0000259" key="3">
    <source>
        <dbReference type="PROSITE" id="PS50240"/>
    </source>
</evidence>
<dbReference type="GO" id="GO:0004252">
    <property type="term" value="F:serine-type endopeptidase activity"/>
    <property type="evidence" value="ECO:0007669"/>
    <property type="project" value="InterPro"/>
</dbReference>
<accession>A0A7R8XF96</accession>
<feature type="domain" description="Peptidase S1" evidence="3">
    <location>
        <begin position="1"/>
        <end position="159"/>
    </location>
</feature>